<keyword evidence="6" id="KW-0067">ATP-binding</keyword>
<organism evidence="12 13">
    <name type="scientific">Limosa lapponica baueri</name>
    <dbReference type="NCBI Taxonomy" id="1758121"/>
    <lineage>
        <taxon>Eukaryota</taxon>
        <taxon>Metazoa</taxon>
        <taxon>Chordata</taxon>
        <taxon>Craniata</taxon>
        <taxon>Vertebrata</taxon>
        <taxon>Euteleostomi</taxon>
        <taxon>Archelosauria</taxon>
        <taxon>Archosauria</taxon>
        <taxon>Dinosauria</taxon>
        <taxon>Saurischia</taxon>
        <taxon>Theropoda</taxon>
        <taxon>Coelurosauria</taxon>
        <taxon>Aves</taxon>
        <taxon>Neognathae</taxon>
        <taxon>Neoaves</taxon>
        <taxon>Charadriiformes</taxon>
        <taxon>Scolopacidae</taxon>
        <taxon>Limosa</taxon>
    </lineage>
</organism>
<evidence type="ECO:0000256" key="6">
    <source>
        <dbReference type="ARBA" id="ARBA00022840"/>
    </source>
</evidence>
<keyword evidence="10" id="KW-0539">Nucleus</keyword>
<dbReference type="GO" id="GO:0005634">
    <property type="term" value="C:nucleus"/>
    <property type="evidence" value="ECO:0007669"/>
    <property type="project" value="UniProtKB-SubCell"/>
</dbReference>
<evidence type="ECO:0000256" key="5">
    <source>
        <dbReference type="ARBA" id="ARBA00022763"/>
    </source>
</evidence>
<evidence type="ECO:0000256" key="9">
    <source>
        <dbReference type="ARBA" id="ARBA00023204"/>
    </source>
</evidence>
<keyword evidence="3" id="KW-0158">Chromosome</keyword>
<dbReference type="EMBL" id="KZ512528">
    <property type="protein sequence ID" value="PKU31611.1"/>
    <property type="molecule type" value="Genomic_DNA"/>
</dbReference>
<dbReference type="AlphaFoldDB" id="A0A2I0TCT5"/>
<evidence type="ECO:0000256" key="2">
    <source>
        <dbReference type="ARBA" id="ARBA00004286"/>
    </source>
</evidence>
<dbReference type="Proteomes" id="UP000233556">
    <property type="component" value="Unassembled WGS sequence"/>
</dbReference>
<evidence type="ECO:0000256" key="3">
    <source>
        <dbReference type="ARBA" id="ARBA00022454"/>
    </source>
</evidence>
<feature type="coiled-coil region" evidence="11">
    <location>
        <begin position="75"/>
        <end position="124"/>
    </location>
</feature>
<name>A0A2I0TCT5_LIMLA</name>
<reference evidence="13" key="2">
    <citation type="submission" date="2017-12" db="EMBL/GenBank/DDBJ databases">
        <title>Genome sequence of the Bar-tailed Godwit (Limosa lapponica baueri).</title>
        <authorList>
            <person name="Lima N.C.B."/>
            <person name="Parody-Merino A.M."/>
            <person name="Battley P.F."/>
            <person name="Fidler A.E."/>
            <person name="Prosdocimi F."/>
        </authorList>
    </citation>
    <scope>NUCLEOTIDE SEQUENCE [LARGE SCALE GENOMIC DNA]</scope>
</reference>
<dbReference type="PANTHER" id="PTHR19306">
    <property type="entry name" value="STRUCTURAL MAINTENANCE OF CHROMOSOMES 5,6 SMC5, SMC6"/>
    <property type="match status" value="1"/>
</dbReference>
<dbReference type="GO" id="GO:0003697">
    <property type="term" value="F:single-stranded DNA binding"/>
    <property type="evidence" value="ECO:0007669"/>
    <property type="project" value="TreeGrafter"/>
</dbReference>
<comment type="subcellular location">
    <subcellularLocation>
        <location evidence="2">Chromosome</location>
    </subcellularLocation>
    <subcellularLocation>
        <location evidence="1">Nucleus</location>
    </subcellularLocation>
</comment>
<dbReference type="GO" id="GO:0003684">
    <property type="term" value="F:damaged DNA binding"/>
    <property type="evidence" value="ECO:0007669"/>
    <property type="project" value="TreeGrafter"/>
</dbReference>
<dbReference type="GO" id="GO:0030915">
    <property type="term" value="C:Smc5-Smc6 complex"/>
    <property type="evidence" value="ECO:0007669"/>
    <property type="project" value="TreeGrafter"/>
</dbReference>
<evidence type="ECO:0000256" key="7">
    <source>
        <dbReference type="ARBA" id="ARBA00023054"/>
    </source>
</evidence>
<evidence type="ECO:0000256" key="1">
    <source>
        <dbReference type="ARBA" id="ARBA00004123"/>
    </source>
</evidence>
<evidence type="ECO:0000313" key="13">
    <source>
        <dbReference type="Proteomes" id="UP000233556"/>
    </source>
</evidence>
<keyword evidence="5" id="KW-0227">DNA damage</keyword>
<dbReference type="GO" id="GO:0035861">
    <property type="term" value="C:site of double-strand break"/>
    <property type="evidence" value="ECO:0007669"/>
    <property type="project" value="TreeGrafter"/>
</dbReference>
<sequence length="150" mass="17517">MSKHFLQSKNEGDKYKIKVNEAEEKYKAIQDKLITVSEEAQALHPQCVSLKADVQAKRKAVNEAEVLYNRFKTELKLLGKDDEQLRKRIEELKSSANQVSEPEKLERQRKIAHLREQLKAFRDEDVIIGQEVDQFQQAISKCKEEHARLQ</sequence>
<evidence type="ECO:0000256" key="4">
    <source>
        <dbReference type="ARBA" id="ARBA00022741"/>
    </source>
</evidence>
<dbReference type="OrthoDB" id="10072614at2759"/>
<gene>
    <name evidence="12" type="ORF">llap_18084</name>
</gene>
<proteinExistence type="predicted"/>
<evidence type="ECO:0000256" key="11">
    <source>
        <dbReference type="SAM" id="Coils"/>
    </source>
</evidence>
<evidence type="ECO:0000256" key="8">
    <source>
        <dbReference type="ARBA" id="ARBA00023172"/>
    </source>
</evidence>
<evidence type="ECO:0000313" key="12">
    <source>
        <dbReference type="EMBL" id="PKU31611.1"/>
    </source>
</evidence>
<keyword evidence="4" id="KW-0547">Nucleotide-binding</keyword>
<accession>A0A2I0TCT5</accession>
<dbReference type="PANTHER" id="PTHR19306:SF6">
    <property type="entry name" value="STRUCTURAL MAINTENANCE OF CHROMOSOMES PROTEIN 6"/>
    <property type="match status" value="1"/>
</dbReference>
<dbReference type="GO" id="GO:0000724">
    <property type="term" value="P:double-strand break repair via homologous recombination"/>
    <property type="evidence" value="ECO:0007669"/>
    <property type="project" value="TreeGrafter"/>
</dbReference>
<keyword evidence="13" id="KW-1185">Reference proteome</keyword>
<keyword evidence="9" id="KW-0234">DNA repair</keyword>
<protein>
    <submittedName>
        <fullName evidence="12">Structural maintenance of chromosomes protein 6</fullName>
    </submittedName>
</protein>
<dbReference type="GO" id="GO:0005524">
    <property type="term" value="F:ATP binding"/>
    <property type="evidence" value="ECO:0007669"/>
    <property type="project" value="UniProtKB-KW"/>
</dbReference>
<keyword evidence="7 11" id="KW-0175">Coiled coil</keyword>
<keyword evidence="8" id="KW-0233">DNA recombination</keyword>
<feature type="coiled-coil region" evidence="11">
    <location>
        <begin position="12"/>
        <end position="39"/>
    </location>
</feature>
<evidence type="ECO:0000256" key="10">
    <source>
        <dbReference type="ARBA" id="ARBA00023242"/>
    </source>
</evidence>
<reference evidence="13" key="1">
    <citation type="submission" date="2017-11" db="EMBL/GenBank/DDBJ databases">
        <authorList>
            <person name="Lima N.C."/>
            <person name="Parody-Merino A.M."/>
            <person name="Battley P.F."/>
            <person name="Fidler A.E."/>
            <person name="Prosdocimi F."/>
        </authorList>
    </citation>
    <scope>NUCLEOTIDE SEQUENCE [LARGE SCALE GENOMIC DNA]</scope>
</reference>